<organism evidence="8 9">
    <name type="scientific">Kribbella voronezhensis</name>
    <dbReference type="NCBI Taxonomy" id="2512212"/>
    <lineage>
        <taxon>Bacteria</taxon>
        <taxon>Bacillati</taxon>
        <taxon>Actinomycetota</taxon>
        <taxon>Actinomycetes</taxon>
        <taxon>Propionibacteriales</taxon>
        <taxon>Kribbellaceae</taxon>
        <taxon>Kribbella</taxon>
    </lineage>
</organism>
<feature type="domain" description="HTH tetR-type" evidence="7">
    <location>
        <begin position="21"/>
        <end position="81"/>
    </location>
</feature>
<dbReference type="InterPro" id="IPR036271">
    <property type="entry name" value="Tet_transcr_reg_TetR-rel_C_sf"/>
</dbReference>
<evidence type="ECO:0000256" key="3">
    <source>
        <dbReference type="ARBA" id="ARBA00023125"/>
    </source>
</evidence>
<dbReference type="PRINTS" id="PR00400">
    <property type="entry name" value="TETREPRESSOR"/>
</dbReference>
<dbReference type="InterPro" id="IPR009057">
    <property type="entry name" value="Homeodomain-like_sf"/>
</dbReference>
<gene>
    <name evidence="8" type="ORF">EV138_0601</name>
</gene>
<accession>A0A4R7T5L8</accession>
<evidence type="ECO:0000313" key="9">
    <source>
        <dbReference type="Proteomes" id="UP000295151"/>
    </source>
</evidence>
<evidence type="ECO:0000256" key="4">
    <source>
        <dbReference type="ARBA" id="ARBA00023163"/>
    </source>
</evidence>
<evidence type="ECO:0000313" key="8">
    <source>
        <dbReference type="EMBL" id="TDU87084.1"/>
    </source>
</evidence>
<protein>
    <submittedName>
        <fullName evidence="8">TetR family transcriptional regulator</fullName>
    </submittedName>
</protein>
<evidence type="ECO:0000256" key="5">
    <source>
        <dbReference type="PROSITE-ProRule" id="PRU00335"/>
    </source>
</evidence>
<dbReference type="SUPFAM" id="SSF48498">
    <property type="entry name" value="Tetracyclin repressor-like, C-terminal domain"/>
    <property type="match status" value="1"/>
</dbReference>
<dbReference type="GO" id="GO:0000976">
    <property type="term" value="F:transcription cis-regulatory region binding"/>
    <property type="evidence" value="ECO:0007669"/>
    <property type="project" value="TreeGrafter"/>
</dbReference>
<reference evidence="8 9" key="1">
    <citation type="submission" date="2019-03" db="EMBL/GenBank/DDBJ databases">
        <title>Genomic Encyclopedia of Type Strains, Phase III (KMG-III): the genomes of soil and plant-associated and newly described type strains.</title>
        <authorList>
            <person name="Whitman W."/>
        </authorList>
    </citation>
    <scope>NUCLEOTIDE SEQUENCE [LARGE SCALE GENOMIC DNA]</scope>
    <source>
        <strain evidence="8 9">VKM Ac-2575</strain>
    </source>
</reference>
<keyword evidence="1" id="KW-0678">Repressor</keyword>
<dbReference type="SUPFAM" id="SSF46689">
    <property type="entry name" value="Homeodomain-like"/>
    <property type="match status" value="1"/>
</dbReference>
<keyword evidence="3 5" id="KW-0238">DNA-binding</keyword>
<dbReference type="EMBL" id="SOCE01000001">
    <property type="protein sequence ID" value="TDU87084.1"/>
    <property type="molecule type" value="Genomic_DNA"/>
</dbReference>
<dbReference type="Proteomes" id="UP000295151">
    <property type="component" value="Unassembled WGS sequence"/>
</dbReference>
<dbReference type="RefSeq" id="WP_133976912.1">
    <property type="nucleotide sequence ID" value="NZ_SOCE01000001.1"/>
</dbReference>
<dbReference type="OrthoDB" id="329481at2"/>
<dbReference type="GO" id="GO:0003700">
    <property type="term" value="F:DNA-binding transcription factor activity"/>
    <property type="evidence" value="ECO:0007669"/>
    <property type="project" value="TreeGrafter"/>
</dbReference>
<dbReference type="Pfam" id="PF02909">
    <property type="entry name" value="TetR_C_1"/>
    <property type="match status" value="1"/>
</dbReference>
<dbReference type="GO" id="GO:0045892">
    <property type="term" value="P:negative regulation of DNA-templated transcription"/>
    <property type="evidence" value="ECO:0007669"/>
    <property type="project" value="InterPro"/>
</dbReference>
<dbReference type="GO" id="GO:0046677">
    <property type="term" value="P:response to antibiotic"/>
    <property type="evidence" value="ECO:0007669"/>
    <property type="project" value="InterPro"/>
</dbReference>
<name>A0A4R7T5L8_9ACTN</name>
<dbReference type="AlphaFoldDB" id="A0A4R7T5L8"/>
<evidence type="ECO:0000259" key="7">
    <source>
        <dbReference type="PROSITE" id="PS50977"/>
    </source>
</evidence>
<dbReference type="PANTHER" id="PTHR30055">
    <property type="entry name" value="HTH-TYPE TRANSCRIPTIONAL REGULATOR RUTR"/>
    <property type="match status" value="1"/>
</dbReference>
<keyword evidence="4" id="KW-0804">Transcription</keyword>
<feature type="region of interest" description="Disordered" evidence="6">
    <location>
        <begin position="1"/>
        <end position="22"/>
    </location>
</feature>
<keyword evidence="9" id="KW-1185">Reference proteome</keyword>
<dbReference type="InterPro" id="IPR004111">
    <property type="entry name" value="Repressor_TetR_C"/>
</dbReference>
<dbReference type="PROSITE" id="PS50977">
    <property type="entry name" value="HTH_TETR_2"/>
    <property type="match status" value="1"/>
</dbReference>
<dbReference type="PANTHER" id="PTHR30055:SF151">
    <property type="entry name" value="TRANSCRIPTIONAL REGULATORY PROTEIN"/>
    <property type="match status" value="1"/>
</dbReference>
<dbReference type="Gene3D" id="1.10.357.10">
    <property type="entry name" value="Tetracycline Repressor, domain 2"/>
    <property type="match status" value="1"/>
</dbReference>
<feature type="DNA-binding region" description="H-T-H motif" evidence="5">
    <location>
        <begin position="44"/>
        <end position="63"/>
    </location>
</feature>
<keyword evidence="2" id="KW-0805">Transcription regulation</keyword>
<proteinExistence type="predicted"/>
<comment type="caution">
    <text evidence="8">The sequence shown here is derived from an EMBL/GenBank/DDBJ whole genome shotgun (WGS) entry which is preliminary data.</text>
</comment>
<sequence>MNPSPWQPLSPEKPARPTRTPLNRERIVDAAMRILLDQGYEAVSMRKVAQALDTGPASLYAHVANKGELDQLLVDRAAADIELPVADPARWQEQLKDMMRSTLKVMRANPGVARAAIGQVPLGERAMDSTEAMLAILKAGRVPDQAAAWAIDMLHLYVTAVAFEESVQGASGWTMEDVESFVAAMRNHFASLPADRYPVTVALAGALTAGALGDERFEFGLQVLISGLAAMVPPEDRQAAPATP</sequence>
<evidence type="ECO:0000256" key="1">
    <source>
        <dbReference type="ARBA" id="ARBA00022491"/>
    </source>
</evidence>
<dbReference type="InterPro" id="IPR003012">
    <property type="entry name" value="Tet_transcr_reg_TetR"/>
</dbReference>
<evidence type="ECO:0000256" key="6">
    <source>
        <dbReference type="SAM" id="MobiDB-lite"/>
    </source>
</evidence>
<dbReference type="Pfam" id="PF00440">
    <property type="entry name" value="TetR_N"/>
    <property type="match status" value="1"/>
</dbReference>
<evidence type="ECO:0000256" key="2">
    <source>
        <dbReference type="ARBA" id="ARBA00023015"/>
    </source>
</evidence>
<dbReference type="InterPro" id="IPR001647">
    <property type="entry name" value="HTH_TetR"/>
</dbReference>
<dbReference type="InterPro" id="IPR050109">
    <property type="entry name" value="HTH-type_TetR-like_transc_reg"/>
</dbReference>